<feature type="transmembrane region" description="Helical" evidence="1">
    <location>
        <begin position="206"/>
        <end position="229"/>
    </location>
</feature>
<keyword evidence="1" id="KW-1133">Transmembrane helix</keyword>
<keyword evidence="3" id="KW-1185">Reference proteome</keyword>
<keyword evidence="1" id="KW-0472">Membrane</keyword>
<sequence precursor="true">MKSSDRQYVSKTLVIWFSVLVMASLVVGLHDAAAPVSVSVFPQVPSEGVPVVVTFNLNNPSLQASSADYELYANGKLMMEGATELAPLSNKKYQYTYVNPLEMGEQITFLVKSNMDGKTHDEYMSLPAYPPQVWSSFVSFASFSTSVMSYMTTMAYYDQAFGDNSTLNVSVIFSIVLIILLIYLELTEPSLSQKSFKFIGDLRIRFGRLSGVLFVIFIGMVFTQVALIIGKVG</sequence>
<name>L0L023_METHD</name>
<evidence type="ECO:0000256" key="1">
    <source>
        <dbReference type="SAM" id="Phobius"/>
    </source>
</evidence>
<organism evidence="2 3">
    <name type="scientific">Methanomethylovorans hollandica (strain DSM 15978 / NBRC 107637 / DMS1)</name>
    <dbReference type="NCBI Taxonomy" id="867904"/>
    <lineage>
        <taxon>Archaea</taxon>
        <taxon>Methanobacteriati</taxon>
        <taxon>Methanobacteriota</taxon>
        <taxon>Stenosarchaea group</taxon>
        <taxon>Methanomicrobia</taxon>
        <taxon>Methanosarcinales</taxon>
        <taxon>Methanosarcinaceae</taxon>
        <taxon>Methanomethylovorans</taxon>
    </lineage>
</organism>
<proteinExistence type="predicted"/>
<feature type="transmembrane region" description="Helical" evidence="1">
    <location>
        <begin position="12"/>
        <end position="30"/>
    </location>
</feature>
<reference evidence="3" key="1">
    <citation type="submission" date="2012-02" db="EMBL/GenBank/DDBJ databases">
        <title>Complete sequence of chromosome of Methanomethylovorans hollandica DSM 15978.</title>
        <authorList>
            <person name="Lucas S."/>
            <person name="Copeland A."/>
            <person name="Lapidus A."/>
            <person name="Glavina del Rio T."/>
            <person name="Dalin E."/>
            <person name="Tice H."/>
            <person name="Bruce D."/>
            <person name="Goodwin L."/>
            <person name="Pitluck S."/>
            <person name="Peters L."/>
            <person name="Mikhailova N."/>
            <person name="Held B."/>
            <person name="Kyrpides N."/>
            <person name="Mavromatis K."/>
            <person name="Ivanova N."/>
            <person name="Brettin T."/>
            <person name="Detter J.C."/>
            <person name="Han C."/>
            <person name="Larimer F."/>
            <person name="Land M."/>
            <person name="Hauser L."/>
            <person name="Markowitz V."/>
            <person name="Cheng J.-F."/>
            <person name="Hugenholtz P."/>
            <person name="Woyke T."/>
            <person name="Wu D."/>
            <person name="Spring S."/>
            <person name="Schroeder M."/>
            <person name="Brambilla E."/>
            <person name="Klenk H.-P."/>
            <person name="Eisen J.A."/>
        </authorList>
    </citation>
    <scope>NUCLEOTIDE SEQUENCE [LARGE SCALE GENOMIC DNA]</scope>
    <source>
        <strain evidence="3">DSM 15978 / NBRC 107637 / DMS1</strain>
    </source>
</reference>
<evidence type="ECO:0000313" key="3">
    <source>
        <dbReference type="Proteomes" id="UP000010866"/>
    </source>
</evidence>
<protein>
    <submittedName>
        <fullName evidence="2">Uncharacterized protein</fullName>
    </submittedName>
</protein>
<keyword evidence="1" id="KW-0812">Transmembrane</keyword>
<dbReference type="RefSeq" id="WP_015324868.1">
    <property type="nucleotide sequence ID" value="NC_019977.1"/>
</dbReference>
<dbReference type="AlphaFoldDB" id="L0L023"/>
<gene>
    <name evidence="2" type="ordered locus">Metho_1499</name>
</gene>
<evidence type="ECO:0000313" key="2">
    <source>
        <dbReference type="EMBL" id="AGB49703.1"/>
    </source>
</evidence>
<feature type="transmembrane region" description="Helical" evidence="1">
    <location>
        <begin position="169"/>
        <end position="186"/>
    </location>
</feature>
<dbReference type="EMBL" id="CP003362">
    <property type="protein sequence ID" value="AGB49703.1"/>
    <property type="molecule type" value="Genomic_DNA"/>
</dbReference>
<dbReference type="KEGG" id="mhz:Metho_1499"/>
<dbReference type="GeneID" id="14407308"/>
<dbReference type="Proteomes" id="UP000010866">
    <property type="component" value="Chromosome"/>
</dbReference>
<accession>L0L023</accession>
<dbReference type="STRING" id="867904.Metho_1499"/>
<dbReference type="HOGENOM" id="CLU_1187782_0_0_2"/>
<feature type="transmembrane region" description="Helical" evidence="1">
    <location>
        <begin position="133"/>
        <end position="157"/>
    </location>
</feature>